<sequence length="157" mass="17623">MLRVNAQAPHGVAPGVVWAGIRSRHVDASSVEAADRNVQVRAAQCEKRVRCRAPCRPIVRKSIAVHRCNVDWPPVRCRRATPRLPRTTRCTSNRRLARFSFVTFASRLAVRWPRHAAVYAAPPCAAAHGALLACRYEPQARSPPHCRRRPLQEVGRI</sequence>
<reference evidence="1 2" key="1">
    <citation type="submission" date="2018-03" db="EMBL/GenBank/DDBJ databases">
        <authorList>
            <person name="Nguyen K."/>
            <person name="Fouts D."/>
            <person name="Sutton G."/>
        </authorList>
    </citation>
    <scope>NUCLEOTIDE SEQUENCE [LARGE SCALE GENOMIC DNA]</scope>
    <source>
        <strain evidence="1 2">AU17135</strain>
    </source>
</reference>
<organism evidence="1 2">
    <name type="scientific">Burkholderia multivorans</name>
    <dbReference type="NCBI Taxonomy" id="87883"/>
    <lineage>
        <taxon>Bacteria</taxon>
        <taxon>Pseudomonadati</taxon>
        <taxon>Pseudomonadota</taxon>
        <taxon>Betaproteobacteria</taxon>
        <taxon>Burkholderiales</taxon>
        <taxon>Burkholderiaceae</taxon>
        <taxon>Burkholderia</taxon>
        <taxon>Burkholderia cepacia complex</taxon>
    </lineage>
</organism>
<name>A0A8E2RVU6_9BURK</name>
<accession>A0A8E2RVU6</accession>
<gene>
    <name evidence="1" type="ORF">C6P98_17235</name>
</gene>
<evidence type="ECO:0000313" key="2">
    <source>
        <dbReference type="Proteomes" id="UP000237686"/>
    </source>
</evidence>
<dbReference type="Proteomes" id="UP000237686">
    <property type="component" value="Unassembled WGS sequence"/>
</dbReference>
<dbReference type="AlphaFoldDB" id="A0A8E2RVU6"/>
<dbReference type="EMBL" id="PVFZ01000048">
    <property type="protein sequence ID" value="PRF21805.1"/>
    <property type="molecule type" value="Genomic_DNA"/>
</dbReference>
<comment type="caution">
    <text evidence="1">The sequence shown here is derived from an EMBL/GenBank/DDBJ whole genome shotgun (WGS) entry which is preliminary data.</text>
</comment>
<evidence type="ECO:0000313" key="1">
    <source>
        <dbReference type="EMBL" id="PRF21805.1"/>
    </source>
</evidence>
<proteinExistence type="predicted"/>
<protein>
    <submittedName>
        <fullName evidence="1">Uncharacterized protein</fullName>
    </submittedName>
</protein>